<keyword evidence="3" id="KW-0482">Metalloprotease</keyword>
<comment type="caution">
    <text evidence="3">The sequence shown here is derived from an EMBL/GenBank/DDBJ whole genome shotgun (WGS) entry which is preliminary data.</text>
</comment>
<feature type="transmembrane region" description="Helical" evidence="1">
    <location>
        <begin position="43"/>
        <end position="61"/>
    </location>
</feature>
<dbReference type="InterPro" id="IPR003675">
    <property type="entry name" value="Rce1/LyrA-like_dom"/>
</dbReference>
<dbReference type="GO" id="GO:0008237">
    <property type="term" value="F:metallopeptidase activity"/>
    <property type="evidence" value="ECO:0007669"/>
    <property type="project" value="UniProtKB-KW"/>
</dbReference>
<accession>A0A928Z907</accession>
<dbReference type="GO" id="GO:0004175">
    <property type="term" value="F:endopeptidase activity"/>
    <property type="evidence" value="ECO:0007669"/>
    <property type="project" value="UniProtKB-ARBA"/>
</dbReference>
<keyword evidence="3" id="KW-0378">Hydrolase</keyword>
<name>A0A928Z907_9CYAN</name>
<keyword evidence="4" id="KW-1185">Reference proteome</keyword>
<dbReference type="PANTHER" id="PTHR39430:SF1">
    <property type="entry name" value="PROTEASE"/>
    <property type="match status" value="1"/>
</dbReference>
<protein>
    <submittedName>
        <fullName evidence="3">CPBP family intramembrane metalloprotease</fullName>
    </submittedName>
</protein>
<feature type="transmembrane region" description="Helical" evidence="1">
    <location>
        <begin position="82"/>
        <end position="103"/>
    </location>
</feature>
<proteinExistence type="predicted"/>
<keyword evidence="1" id="KW-0812">Transmembrane</keyword>
<feature type="transmembrane region" description="Helical" evidence="1">
    <location>
        <begin position="153"/>
        <end position="172"/>
    </location>
</feature>
<dbReference type="AlphaFoldDB" id="A0A928Z907"/>
<evidence type="ECO:0000313" key="3">
    <source>
        <dbReference type="EMBL" id="MBE9040346.1"/>
    </source>
</evidence>
<evidence type="ECO:0000256" key="1">
    <source>
        <dbReference type="SAM" id="Phobius"/>
    </source>
</evidence>
<sequence>MQSLATRSLATRLTLFLVSLLLLWLPFAIPIYALIDDPNWQGILTLTILYGEFIWLVRWWGREVYRNPHILHRYGLRRSKRNGRELLFGLGLGLTSLCLLLVLEGQLGWLQWQSPPAAFLRIAIEGLPIALGVGFAEELLFRGWLLDELQRDYRKAIAIWINAGVFALLHFIKPIEVILSSLPAFPGLVLLGLTLIWAKQASGGRLGLSIGLHAGLVWGYYLTHVGGLVEYADVVPMWVTGLDRNPLAGVMGMLCLGGIAIGIRRKMRSKVR</sequence>
<feature type="transmembrane region" description="Helical" evidence="1">
    <location>
        <begin position="118"/>
        <end position="141"/>
    </location>
</feature>
<organism evidence="3 4">
    <name type="scientific">Zarconia navalis LEGE 11467</name>
    <dbReference type="NCBI Taxonomy" id="1828826"/>
    <lineage>
        <taxon>Bacteria</taxon>
        <taxon>Bacillati</taxon>
        <taxon>Cyanobacteriota</taxon>
        <taxon>Cyanophyceae</taxon>
        <taxon>Oscillatoriophycideae</taxon>
        <taxon>Oscillatoriales</taxon>
        <taxon>Oscillatoriales incertae sedis</taxon>
        <taxon>Zarconia</taxon>
        <taxon>Zarconia navalis</taxon>
    </lineage>
</organism>
<keyword evidence="1" id="KW-1133">Transmembrane helix</keyword>
<feature type="transmembrane region" description="Helical" evidence="1">
    <location>
        <begin position="178"/>
        <end position="198"/>
    </location>
</feature>
<feature type="transmembrane region" description="Helical" evidence="1">
    <location>
        <begin position="210"/>
        <end position="227"/>
    </location>
</feature>
<gene>
    <name evidence="3" type="ORF">IQ235_06010</name>
</gene>
<dbReference type="Proteomes" id="UP000621799">
    <property type="component" value="Unassembled WGS sequence"/>
</dbReference>
<keyword evidence="1" id="KW-0472">Membrane</keyword>
<keyword evidence="3" id="KW-0645">Protease</keyword>
<dbReference type="PANTHER" id="PTHR39430">
    <property type="entry name" value="MEMBRANE-ASSOCIATED PROTEASE-RELATED"/>
    <property type="match status" value="1"/>
</dbReference>
<evidence type="ECO:0000259" key="2">
    <source>
        <dbReference type="Pfam" id="PF02517"/>
    </source>
</evidence>
<dbReference type="GO" id="GO:0080120">
    <property type="term" value="P:CAAX-box protein maturation"/>
    <property type="evidence" value="ECO:0007669"/>
    <property type="project" value="UniProtKB-ARBA"/>
</dbReference>
<dbReference type="EMBL" id="JADEXN010000076">
    <property type="protein sequence ID" value="MBE9040346.1"/>
    <property type="molecule type" value="Genomic_DNA"/>
</dbReference>
<dbReference type="Pfam" id="PF02517">
    <property type="entry name" value="Rce1-like"/>
    <property type="match status" value="1"/>
</dbReference>
<reference evidence="3" key="1">
    <citation type="submission" date="2020-10" db="EMBL/GenBank/DDBJ databases">
        <authorList>
            <person name="Castelo-Branco R."/>
            <person name="Eusebio N."/>
            <person name="Adriana R."/>
            <person name="Vieira A."/>
            <person name="Brugerolle De Fraissinette N."/>
            <person name="Rezende De Castro R."/>
            <person name="Schneider M.P."/>
            <person name="Vasconcelos V."/>
            <person name="Leao P.N."/>
        </authorList>
    </citation>
    <scope>NUCLEOTIDE SEQUENCE</scope>
    <source>
        <strain evidence="3">LEGE 11467</strain>
    </source>
</reference>
<evidence type="ECO:0000313" key="4">
    <source>
        <dbReference type="Proteomes" id="UP000621799"/>
    </source>
</evidence>
<feature type="domain" description="CAAX prenyl protease 2/Lysostaphin resistance protein A-like" evidence="2">
    <location>
        <begin position="125"/>
        <end position="216"/>
    </location>
</feature>
<feature type="transmembrane region" description="Helical" evidence="1">
    <location>
        <begin position="247"/>
        <end position="263"/>
    </location>
</feature>